<feature type="compositionally biased region" description="Pro residues" evidence="1">
    <location>
        <begin position="1"/>
        <end position="15"/>
    </location>
</feature>
<dbReference type="GO" id="GO:0016020">
    <property type="term" value="C:membrane"/>
    <property type="evidence" value="ECO:0007669"/>
    <property type="project" value="TreeGrafter"/>
</dbReference>
<dbReference type="SUPFAM" id="SSF53474">
    <property type="entry name" value="alpha/beta-Hydrolases"/>
    <property type="match status" value="1"/>
</dbReference>
<evidence type="ECO:0000259" key="2">
    <source>
        <dbReference type="Pfam" id="PF12697"/>
    </source>
</evidence>
<evidence type="ECO:0000256" key="1">
    <source>
        <dbReference type="SAM" id="MobiDB-lite"/>
    </source>
</evidence>
<sequence length="460" mass="51072">MPPLSYAPPPGPAPVPDLTAARPLPPVHPLPLPSHLPSLPTPQRPSSFPGYTLTTHLTPCARPRASLTATRRAIRPAYPPSVEQQSSTPAAKANRAKEVKQLTAQLWEQRDEVYSSPSWASTAQEEQEAPQLWAVVNRFLREEQASRGVTLFLLHSNGMTKETWEPVVGSVLRLYPVDEVLVWETYNHGDAALINAPHLGDTYDWADNARDVLQFLTYHRPLTNARAPLHLPPHDKEAEPRKVIGLGHSYGGVVMLRAALDSPELFSCLIPVEPLARPASSYGRLLHPSGGWNGLRQSTLSRRSVWPSLEEARSFFLRSPFFKAWHPAVLHAHLSSALFPHPSSPGAVALKQSPYDEVLCYFDPPEPGETWALLPALDGRVEIRWVMGKDPETFTGGEAIARELVWRRRGRTSNVVFQEAGHFIPQEAPERLAQEVVDVLMRRHGPPAQKISQAPVQARL</sequence>
<accession>A0A165EAZ8</accession>
<dbReference type="AlphaFoldDB" id="A0A165EAZ8"/>
<protein>
    <submittedName>
        <fullName evidence="3">Alpha/beta-hydrolase</fullName>
    </submittedName>
</protein>
<dbReference type="InterPro" id="IPR050266">
    <property type="entry name" value="AB_hydrolase_sf"/>
</dbReference>
<feature type="domain" description="AB hydrolase-1" evidence="2">
    <location>
        <begin position="151"/>
        <end position="434"/>
    </location>
</feature>
<dbReference type="PANTHER" id="PTHR43798:SF33">
    <property type="entry name" value="HYDROLASE, PUTATIVE (AFU_ORTHOLOGUE AFUA_2G14860)-RELATED"/>
    <property type="match status" value="1"/>
</dbReference>
<name>A0A165EAZ8_9BASI</name>
<dbReference type="Gene3D" id="3.40.50.1820">
    <property type="entry name" value="alpha/beta hydrolase"/>
    <property type="match status" value="1"/>
</dbReference>
<reference evidence="3 4" key="1">
    <citation type="journal article" date="2016" name="Mol. Biol. Evol.">
        <title>Comparative Genomics of Early-Diverging Mushroom-Forming Fungi Provides Insights into the Origins of Lignocellulose Decay Capabilities.</title>
        <authorList>
            <person name="Nagy L.G."/>
            <person name="Riley R."/>
            <person name="Tritt A."/>
            <person name="Adam C."/>
            <person name="Daum C."/>
            <person name="Floudas D."/>
            <person name="Sun H."/>
            <person name="Yadav J.S."/>
            <person name="Pangilinan J."/>
            <person name="Larsson K.H."/>
            <person name="Matsuura K."/>
            <person name="Barry K."/>
            <person name="Labutti K."/>
            <person name="Kuo R."/>
            <person name="Ohm R.A."/>
            <person name="Bhattacharya S.S."/>
            <person name="Shirouzu T."/>
            <person name="Yoshinaga Y."/>
            <person name="Martin F.M."/>
            <person name="Grigoriev I.V."/>
            <person name="Hibbett D.S."/>
        </authorList>
    </citation>
    <scope>NUCLEOTIDE SEQUENCE [LARGE SCALE GENOMIC DNA]</scope>
    <source>
        <strain evidence="3 4">HHB12733</strain>
    </source>
</reference>
<dbReference type="InterPro" id="IPR029058">
    <property type="entry name" value="AB_hydrolase_fold"/>
</dbReference>
<dbReference type="InterPro" id="IPR000073">
    <property type="entry name" value="AB_hydrolase_1"/>
</dbReference>
<dbReference type="PANTHER" id="PTHR43798">
    <property type="entry name" value="MONOACYLGLYCEROL LIPASE"/>
    <property type="match status" value="1"/>
</dbReference>
<feature type="region of interest" description="Disordered" evidence="1">
    <location>
        <begin position="77"/>
        <end position="97"/>
    </location>
</feature>
<dbReference type="STRING" id="1353952.A0A165EAZ8"/>
<evidence type="ECO:0000313" key="3">
    <source>
        <dbReference type="EMBL" id="KZT54458.1"/>
    </source>
</evidence>
<dbReference type="EMBL" id="KV424013">
    <property type="protein sequence ID" value="KZT54458.1"/>
    <property type="molecule type" value="Genomic_DNA"/>
</dbReference>
<gene>
    <name evidence="3" type="ORF">CALCODRAFT_485507</name>
</gene>
<dbReference type="OrthoDB" id="94039at2759"/>
<dbReference type="Pfam" id="PF12697">
    <property type="entry name" value="Abhydrolase_6"/>
    <property type="match status" value="1"/>
</dbReference>
<feature type="region of interest" description="Disordered" evidence="1">
    <location>
        <begin position="1"/>
        <end position="64"/>
    </location>
</feature>
<dbReference type="GO" id="GO:0016787">
    <property type="term" value="F:hydrolase activity"/>
    <property type="evidence" value="ECO:0007669"/>
    <property type="project" value="UniProtKB-KW"/>
</dbReference>
<proteinExistence type="predicted"/>
<evidence type="ECO:0000313" key="4">
    <source>
        <dbReference type="Proteomes" id="UP000076842"/>
    </source>
</evidence>
<dbReference type="Proteomes" id="UP000076842">
    <property type="component" value="Unassembled WGS sequence"/>
</dbReference>
<keyword evidence="3" id="KW-0378">Hydrolase</keyword>
<dbReference type="InParanoid" id="A0A165EAZ8"/>
<keyword evidence="4" id="KW-1185">Reference proteome</keyword>
<organism evidence="3 4">
    <name type="scientific">Calocera cornea HHB12733</name>
    <dbReference type="NCBI Taxonomy" id="1353952"/>
    <lineage>
        <taxon>Eukaryota</taxon>
        <taxon>Fungi</taxon>
        <taxon>Dikarya</taxon>
        <taxon>Basidiomycota</taxon>
        <taxon>Agaricomycotina</taxon>
        <taxon>Dacrymycetes</taxon>
        <taxon>Dacrymycetales</taxon>
        <taxon>Dacrymycetaceae</taxon>
        <taxon>Calocera</taxon>
    </lineage>
</organism>
<feature type="compositionally biased region" description="Pro residues" evidence="1">
    <location>
        <begin position="23"/>
        <end position="43"/>
    </location>
</feature>